<proteinExistence type="predicted"/>
<organism evidence="2 3">
    <name type="scientific">Pterulicium gracile</name>
    <dbReference type="NCBI Taxonomy" id="1884261"/>
    <lineage>
        <taxon>Eukaryota</taxon>
        <taxon>Fungi</taxon>
        <taxon>Dikarya</taxon>
        <taxon>Basidiomycota</taxon>
        <taxon>Agaricomycotina</taxon>
        <taxon>Agaricomycetes</taxon>
        <taxon>Agaricomycetidae</taxon>
        <taxon>Agaricales</taxon>
        <taxon>Pleurotineae</taxon>
        <taxon>Pterulaceae</taxon>
        <taxon>Pterulicium</taxon>
    </lineage>
</organism>
<gene>
    <name evidence="2" type="ORF">BDV98DRAFT_143898</name>
</gene>
<keyword evidence="3" id="KW-1185">Reference proteome</keyword>
<sequence length="81" mass="8628">MAEDFSTKESHKQLSSSRRASEKRCPQAQATPSTSGRDGWRSIPVPLHPIPGGLLLCFGSASSASVLGFDVSVHIFNSLLS</sequence>
<evidence type="ECO:0000256" key="1">
    <source>
        <dbReference type="SAM" id="MobiDB-lite"/>
    </source>
</evidence>
<dbReference type="EMBL" id="ML178815">
    <property type="protein sequence ID" value="TFL06256.1"/>
    <property type="molecule type" value="Genomic_DNA"/>
</dbReference>
<evidence type="ECO:0000313" key="2">
    <source>
        <dbReference type="EMBL" id="TFL06256.1"/>
    </source>
</evidence>
<feature type="region of interest" description="Disordered" evidence="1">
    <location>
        <begin position="1"/>
        <end position="44"/>
    </location>
</feature>
<dbReference type="Proteomes" id="UP000305067">
    <property type="component" value="Unassembled WGS sequence"/>
</dbReference>
<protein>
    <submittedName>
        <fullName evidence="2">Uncharacterized protein</fullName>
    </submittedName>
</protein>
<accession>A0A5C3QW65</accession>
<reference evidence="2 3" key="1">
    <citation type="journal article" date="2019" name="Nat. Ecol. Evol.">
        <title>Megaphylogeny resolves global patterns of mushroom evolution.</title>
        <authorList>
            <person name="Varga T."/>
            <person name="Krizsan K."/>
            <person name="Foldi C."/>
            <person name="Dima B."/>
            <person name="Sanchez-Garcia M."/>
            <person name="Sanchez-Ramirez S."/>
            <person name="Szollosi G.J."/>
            <person name="Szarkandi J.G."/>
            <person name="Papp V."/>
            <person name="Albert L."/>
            <person name="Andreopoulos W."/>
            <person name="Angelini C."/>
            <person name="Antonin V."/>
            <person name="Barry K.W."/>
            <person name="Bougher N.L."/>
            <person name="Buchanan P."/>
            <person name="Buyck B."/>
            <person name="Bense V."/>
            <person name="Catcheside P."/>
            <person name="Chovatia M."/>
            <person name="Cooper J."/>
            <person name="Damon W."/>
            <person name="Desjardin D."/>
            <person name="Finy P."/>
            <person name="Geml J."/>
            <person name="Haridas S."/>
            <person name="Hughes K."/>
            <person name="Justo A."/>
            <person name="Karasinski D."/>
            <person name="Kautmanova I."/>
            <person name="Kiss B."/>
            <person name="Kocsube S."/>
            <person name="Kotiranta H."/>
            <person name="LaButti K.M."/>
            <person name="Lechner B.E."/>
            <person name="Liimatainen K."/>
            <person name="Lipzen A."/>
            <person name="Lukacs Z."/>
            <person name="Mihaltcheva S."/>
            <person name="Morgado L.N."/>
            <person name="Niskanen T."/>
            <person name="Noordeloos M.E."/>
            <person name="Ohm R.A."/>
            <person name="Ortiz-Santana B."/>
            <person name="Ovrebo C."/>
            <person name="Racz N."/>
            <person name="Riley R."/>
            <person name="Savchenko A."/>
            <person name="Shiryaev A."/>
            <person name="Soop K."/>
            <person name="Spirin V."/>
            <person name="Szebenyi C."/>
            <person name="Tomsovsky M."/>
            <person name="Tulloss R.E."/>
            <person name="Uehling J."/>
            <person name="Grigoriev I.V."/>
            <person name="Vagvolgyi C."/>
            <person name="Papp T."/>
            <person name="Martin F.M."/>
            <person name="Miettinen O."/>
            <person name="Hibbett D.S."/>
            <person name="Nagy L.G."/>
        </authorList>
    </citation>
    <scope>NUCLEOTIDE SEQUENCE [LARGE SCALE GENOMIC DNA]</scope>
    <source>
        <strain evidence="2 3">CBS 309.79</strain>
    </source>
</reference>
<name>A0A5C3QW65_9AGAR</name>
<dbReference type="AlphaFoldDB" id="A0A5C3QW65"/>
<evidence type="ECO:0000313" key="3">
    <source>
        <dbReference type="Proteomes" id="UP000305067"/>
    </source>
</evidence>
<feature type="compositionally biased region" description="Basic and acidic residues" evidence="1">
    <location>
        <begin position="1"/>
        <end position="12"/>
    </location>
</feature>